<accession>A0A7W3STG7</accession>
<keyword evidence="1" id="KW-0732">Signal</keyword>
<evidence type="ECO:0000256" key="1">
    <source>
        <dbReference type="SAM" id="SignalP"/>
    </source>
</evidence>
<evidence type="ECO:0000313" key="3">
    <source>
        <dbReference type="Proteomes" id="UP000567067"/>
    </source>
</evidence>
<feature type="signal peptide" evidence="1">
    <location>
        <begin position="1"/>
        <end position="29"/>
    </location>
</feature>
<keyword evidence="3" id="KW-1185">Reference proteome</keyword>
<name>A0A7W3STG7_9BACL</name>
<proteinExistence type="predicted"/>
<feature type="chain" id="PRO_5030713132" evidence="1">
    <location>
        <begin position="30"/>
        <end position="148"/>
    </location>
</feature>
<dbReference type="Proteomes" id="UP000567067">
    <property type="component" value="Unassembled WGS sequence"/>
</dbReference>
<comment type="caution">
    <text evidence="2">The sequence shown here is derived from an EMBL/GenBank/DDBJ whole genome shotgun (WGS) entry which is preliminary data.</text>
</comment>
<dbReference type="EMBL" id="JACJIP010000012">
    <property type="protein sequence ID" value="MBA9085784.1"/>
    <property type="molecule type" value="Genomic_DNA"/>
</dbReference>
<dbReference type="AlphaFoldDB" id="A0A7W3STG7"/>
<reference evidence="2 3" key="1">
    <citation type="submission" date="2020-08" db="EMBL/GenBank/DDBJ databases">
        <title>Genomic Encyclopedia of Type Strains, Phase III (KMG-III): the genomes of soil and plant-associated and newly described type strains.</title>
        <authorList>
            <person name="Whitman W."/>
        </authorList>
    </citation>
    <scope>NUCLEOTIDE SEQUENCE [LARGE SCALE GENOMIC DNA]</scope>
    <source>
        <strain evidence="2 3">CECT 8693</strain>
    </source>
</reference>
<sequence length="148" mass="15212">MVQKAHKRFLATILLGSAVSLVPITSASAAEVTVGWNTDNVVITNNVGKPDVVKVGGLVEGAVVKVYSKATNGTLLGTGVVKKGQTEAIISIPNIGSEMGKLYVSVTLESEAAEVSFEAEAQSTKVAADKVTIVNNVGKADTVTVTDL</sequence>
<feature type="non-terminal residue" evidence="2">
    <location>
        <position position="148"/>
    </location>
</feature>
<gene>
    <name evidence="2" type="ORF">FHR92_002251</name>
</gene>
<evidence type="ECO:0000313" key="2">
    <source>
        <dbReference type="EMBL" id="MBA9085784.1"/>
    </source>
</evidence>
<organism evidence="2 3">
    <name type="scientific">Fontibacillus solani</name>
    <dbReference type="NCBI Taxonomy" id="1572857"/>
    <lineage>
        <taxon>Bacteria</taxon>
        <taxon>Bacillati</taxon>
        <taxon>Bacillota</taxon>
        <taxon>Bacilli</taxon>
        <taxon>Bacillales</taxon>
        <taxon>Paenibacillaceae</taxon>
        <taxon>Fontibacillus</taxon>
    </lineage>
</organism>
<protein>
    <submittedName>
        <fullName evidence="2">Uncharacterized protein</fullName>
    </submittedName>
</protein>